<keyword evidence="3 9" id="KW-0812">Transmembrane</keyword>
<accession>A0A3P7WPK9</accession>
<dbReference type="OrthoDB" id="509138at2759"/>
<evidence type="ECO:0000256" key="3">
    <source>
        <dbReference type="ARBA" id="ARBA00022692"/>
    </source>
</evidence>
<reference evidence="10 11" key="1">
    <citation type="submission" date="2018-11" db="EMBL/GenBank/DDBJ databases">
        <authorList>
            <consortium name="Pathogen Informatics"/>
        </authorList>
    </citation>
    <scope>NUCLEOTIDE SEQUENCE [LARGE SCALE GENOMIC DNA]</scope>
</reference>
<protein>
    <submittedName>
        <fullName evidence="12">Transmembrane protein</fullName>
    </submittedName>
</protein>
<dbReference type="AlphaFoldDB" id="A0A183F4F7"/>
<name>A0A183F4F7_HELPZ</name>
<keyword evidence="6 9" id="KW-0472">Membrane</keyword>
<organism evidence="11 12">
    <name type="scientific">Heligmosomoides polygyrus</name>
    <name type="common">Parasitic roundworm</name>
    <dbReference type="NCBI Taxonomy" id="6339"/>
    <lineage>
        <taxon>Eukaryota</taxon>
        <taxon>Metazoa</taxon>
        <taxon>Ecdysozoa</taxon>
        <taxon>Nematoda</taxon>
        <taxon>Chromadorea</taxon>
        <taxon>Rhabditida</taxon>
        <taxon>Rhabditina</taxon>
        <taxon>Rhabditomorpha</taxon>
        <taxon>Strongyloidea</taxon>
        <taxon>Heligmosomidae</taxon>
        <taxon>Heligmosomoides</taxon>
    </lineage>
</organism>
<keyword evidence="5 9" id="KW-1133">Transmembrane helix</keyword>
<feature type="transmembrane region" description="Helical" evidence="9">
    <location>
        <begin position="26"/>
        <end position="47"/>
    </location>
</feature>
<evidence type="ECO:0000313" key="12">
    <source>
        <dbReference type="WBParaSite" id="HPBE_0000104901-mRNA-1"/>
    </source>
</evidence>
<evidence type="ECO:0000313" key="11">
    <source>
        <dbReference type="Proteomes" id="UP000050761"/>
    </source>
</evidence>
<keyword evidence="11" id="KW-1185">Reference proteome</keyword>
<feature type="compositionally biased region" description="Basic residues" evidence="8">
    <location>
        <begin position="198"/>
        <end position="207"/>
    </location>
</feature>
<evidence type="ECO:0000256" key="9">
    <source>
        <dbReference type="SAM" id="Phobius"/>
    </source>
</evidence>
<evidence type="ECO:0000256" key="7">
    <source>
        <dbReference type="ARBA" id="ARBA00023242"/>
    </source>
</evidence>
<evidence type="ECO:0000256" key="2">
    <source>
        <dbReference type="ARBA" id="ARBA00005748"/>
    </source>
</evidence>
<feature type="region of interest" description="Disordered" evidence="8">
    <location>
        <begin position="192"/>
        <end position="215"/>
    </location>
</feature>
<evidence type="ECO:0000256" key="6">
    <source>
        <dbReference type="ARBA" id="ARBA00023136"/>
    </source>
</evidence>
<keyword evidence="4" id="KW-0732">Signal</keyword>
<comment type="subcellular location">
    <subcellularLocation>
        <location evidence="1">Nucleus inner membrane</location>
        <topology evidence="1">Multi-pass membrane protein</topology>
        <orientation evidence="1">Nucleoplasmic side</orientation>
    </subcellularLocation>
</comment>
<dbReference type="Proteomes" id="UP000050761">
    <property type="component" value="Unassembled WGS sequence"/>
</dbReference>
<dbReference type="GO" id="GO:0005637">
    <property type="term" value="C:nuclear inner membrane"/>
    <property type="evidence" value="ECO:0007669"/>
    <property type="project" value="UniProtKB-SubCell"/>
</dbReference>
<dbReference type="WBParaSite" id="HPBE_0000104901-mRNA-1">
    <property type="protein sequence ID" value="HPBE_0000104901-mRNA-1"/>
    <property type="gene ID" value="HPBE_0000104901"/>
</dbReference>
<feature type="transmembrane region" description="Helical" evidence="9">
    <location>
        <begin position="59"/>
        <end position="77"/>
    </location>
</feature>
<evidence type="ECO:0000256" key="8">
    <source>
        <dbReference type="SAM" id="MobiDB-lite"/>
    </source>
</evidence>
<keyword evidence="7" id="KW-0539">Nucleus</keyword>
<dbReference type="PANTHER" id="PTHR13598:SF1">
    <property type="entry name" value="AT07567P-RELATED"/>
    <property type="match status" value="1"/>
</dbReference>
<gene>
    <name evidence="10" type="ORF">HPBE_LOCUS1050</name>
</gene>
<dbReference type="Pfam" id="PF10225">
    <property type="entry name" value="NEMP"/>
    <property type="match status" value="1"/>
</dbReference>
<comment type="similarity">
    <text evidence="2">Belongs to the NEMP family.</text>
</comment>
<proteinExistence type="inferred from homology"/>
<accession>A0A183F4F7</accession>
<dbReference type="InterPro" id="IPR019358">
    <property type="entry name" value="NEMP_fam"/>
</dbReference>
<evidence type="ECO:0000313" key="10">
    <source>
        <dbReference type="EMBL" id="VDO19432.1"/>
    </source>
</evidence>
<evidence type="ECO:0000256" key="1">
    <source>
        <dbReference type="ARBA" id="ARBA00004575"/>
    </source>
</evidence>
<sequence>MSSALNNCSRHQACKFLFDCFLNHDFNWLPILIGGWSLSVYILHFAWKNLAMIAVQYQNYLVAYFVTVMAVSLAVCYKRGPPSDSRSHDIAQWTLQAISLLVIYASSQVDEVSVGVIALLVFHQLTRSWLWSLLFRMFGFIWRKVVPPKRRLLTMEEYEKEGQETTKRELQRLREYCRSPEADVWKITSRVHDPRRSATAHRARKGYHSASREDD</sequence>
<evidence type="ECO:0000256" key="5">
    <source>
        <dbReference type="ARBA" id="ARBA00022989"/>
    </source>
</evidence>
<dbReference type="EMBL" id="UZAH01001007">
    <property type="protein sequence ID" value="VDO19432.1"/>
    <property type="molecule type" value="Genomic_DNA"/>
</dbReference>
<reference evidence="12" key="2">
    <citation type="submission" date="2019-09" db="UniProtKB">
        <authorList>
            <consortium name="WormBaseParasite"/>
        </authorList>
    </citation>
    <scope>IDENTIFICATION</scope>
</reference>
<evidence type="ECO:0000256" key="4">
    <source>
        <dbReference type="ARBA" id="ARBA00022729"/>
    </source>
</evidence>
<dbReference type="PANTHER" id="PTHR13598">
    <property type="entry name" value="AT07567P-RELATED"/>
    <property type="match status" value="1"/>
</dbReference>